<dbReference type="AlphaFoldDB" id="A0A926DKP3"/>
<reference evidence="2" key="1">
    <citation type="submission" date="2020-08" db="EMBL/GenBank/DDBJ databases">
        <title>Genome public.</title>
        <authorList>
            <person name="Liu C."/>
            <person name="Sun Q."/>
        </authorList>
    </citation>
    <scope>NUCLEOTIDE SEQUENCE</scope>
    <source>
        <strain evidence="2">NSJ-63</strain>
    </source>
</reference>
<protein>
    <submittedName>
        <fullName evidence="2">GNAT family N-acetyltransferase</fullName>
    </submittedName>
</protein>
<evidence type="ECO:0000259" key="1">
    <source>
        <dbReference type="PROSITE" id="PS51186"/>
    </source>
</evidence>
<dbReference type="SUPFAM" id="SSF55729">
    <property type="entry name" value="Acyl-CoA N-acyltransferases (Nat)"/>
    <property type="match status" value="1"/>
</dbReference>
<gene>
    <name evidence="2" type="ORF">H8693_07920</name>
</gene>
<sequence length="181" mass="20644">MQLHTISPSNKPDIVRLYKEAFPRSERKPFSLMERRERAGHMEILSIEEEGFLGLAITVLHEDLVLLDYFAISPGARGQGAGGRALSLLKKRYAGRRLFLEIEFPEESASNYADRLRRREFYRRHDITPVGLEIEDMGVHMEVLSYGCPVSFAEFTALLEKGLGKAMFRMVRPVLLSQTGE</sequence>
<proteinExistence type="predicted"/>
<organism evidence="2 3">
    <name type="scientific">Guopingia tenuis</name>
    <dbReference type="NCBI Taxonomy" id="2763656"/>
    <lineage>
        <taxon>Bacteria</taxon>
        <taxon>Bacillati</taxon>
        <taxon>Bacillota</taxon>
        <taxon>Clostridia</taxon>
        <taxon>Christensenellales</taxon>
        <taxon>Christensenellaceae</taxon>
        <taxon>Guopingia</taxon>
    </lineage>
</organism>
<comment type="caution">
    <text evidence="2">The sequence shown here is derived from an EMBL/GenBank/DDBJ whole genome shotgun (WGS) entry which is preliminary data.</text>
</comment>
<dbReference type="Proteomes" id="UP000617951">
    <property type="component" value="Unassembled WGS sequence"/>
</dbReference>
<feature type="domain" description="N-acetyltransferase" evidence="1">
    <location>
        <begin position="1"/>
        <end position="151"/>
    </location>
</feature>
<dbReference type="PROSITE" id="PS51186">
    <property type="entry name" value="GNAT"/>
    <property type="match status" value="1"/>
</dbReference>
<evidence type="ECO:0000313" key="3">
    <source>
        <dbReference type="Proteomes" id="UP000617951"/>
    </source>
</evidence>
<name>A0A926DKP3_9FIRM</name>
<keyword evidence="3" id="KW-1185">Reference proteome</keyword>
<dbReference type="RefSeq" id="WP_249280531.1">
    <property type="nucleotide sequence ID" value="NZ_JACRSS010000003.1"/>
</dbReference>
<dbReference type="InterPro" id="IPR000182">
    <property type="entry name" value="GNAT_dom"/>
</dbReference>
<evidence type="ECO:0000313" key="2">
    <source>
        <dbReference type="EMBL" id="MBC8538860.1"/>
    </source>
</evidence>
<dbReference type="Gene3D" id="3.40.630.30">
    <property type="match status" value="1"/>
</dbReference>
<dbReference type="InterPro" id="IPR016181">
    <property type="entry name" value="Acyl_CoA_acyltransferase"/>
</dbReference>
<dbReference type="Pfam" id="PF00583">
    <property type="entry name" value="Acetyltransf_1"/>
    <property type="match status" value="1"/>
</dbReference>
<accession>A0A926DKP3</accession>
<dbReference type="GO" id="GO:0016747">
    <property type="term" value="F:acyltransferase activity, transferring groups other than amino-acyl groups"/>
    <property type="evidence" value="ECO:0007669"/>
    <property type="project" value="InterPro"/>
</dbReference>
<dbReference type="EMBL" id="JACRSS010000003">
    <property type="protein sequence ID" value="MBC8538860.1"/>
    <property type="molecule type" value="Genomic_DNA"/>
</dbReference>